<dbReference type="InterPro" id="IPR006935">
    <property type="entry name" value="Helicase/UvrB_N"/>
</dbReference>
<dbReference type="EMBL" id="PYOP01000003">
    <property type="protein sequence ID" value="PSW99337.1"/>
    <property type="molecule type" value="Genomic_DNA"/>
</dbReference>
<reference evidence="2 3" key="1">
    <citation type="submission" date="2018-03" db="EMBL/GenBank/DDBJ databases">
        <title>Whole genome sequencing of Histamine producing bacteria.</title>
        <authorList>
            <person name="Butler K."/>
        </authorList>
    </citation>
    <scope>NUCLEOTIDE SEQUENCE [LARGE SCALE GENOMIC DNA]</scope>
    <source>
        <strain evidence="2 3">ATCC 51761</strain>
    </source>
</reference>
<dbReference type="SMART" id="SM00487">
    <property type="entry name" value="DEXDc"/>
    <property type="match status" value="1"/>
</dbReference>
<gene>
    <name evidence="2" type="ORF">C9J52_02980</name>
</gene>
<evidence type="ECO:0000313" key="2">
    <source>
        <dbReference type="EMBL" id="PSW99337.1"/>
    </source>
</evidence>
<evidence type="ECO:0000259" key="1">
    <source>
        <dbReference type="PROSITE" id="PS51192"/>
    </source>
</evidence>
<keyword evidence="2" id="KW-0378">Hydrolase</keyword>
<dbReference type="RefSeq" id="WP_107180341.1">
    <property type="nucleotide sequence ID" value="NZ_PYOP01000003.1"/>
</dbReference>
<protein>
    <submittedName>
        <fullName evidence="2">Helicase</fullName>
    </submittedName>
</protein>
<keyword evidence="2" id="KW-0547">Nucleotide-binding</keyword>
<dbReference type="PROSITE" id="PS51192">
    <property type="entry name" value="HELICASE_ATP_BIND_1"/>
    <property type="match status" value="1"/>
</dbReference>
<feature type="domain" description="Helicase ATP-binding" evidence="1">
    <location>
        <begin position="48"/>
        <end position="308"/>
    </location>
</feature>
<dbReference type="GO" id="GO:0004386">
    <property type="term" value="F:helicase activity"/>
    <property type="evidence" value="ECO:0007669"/>
    <property type="project" value="UniProtKB-KW"/>
</dbReference>
<keyword evidence="3" id="KW-1185">Reference proteome</keyword>
<keyword evidence="2" id="KW-0067">ATP-binding</keyword>
<dbReference type="Proteomes" id="UP000241190">
    <property type="component" value="Unassembled WGS sequence"/>
</dbReference>
<dbReference type="Pfam" id="PF13307">
    <property type="entry name" value="Helicase_C_2"/>
    <property type="match status" value="1"/>
</dbReference>
<organism evidence="2 3">
    <name type="scientific">Photobacterium iliopiscarium</name>
    <dbReference type="NCBI Taxonomy" id="56192"/>
    <lineage>
        <taxon>Bacteria</taxon>
        <taxon>Pseudomonadati</taxon>
        <taxon>Pseudomonadota</taxon>
        <taxon>Gammaproteobacteria</taxon>
        <taxon>Vibrionales</taxon>
        <taxon>Vibrionaceae</taxon>
        <taxon>Photobacterium</taxon>
    </lineage>
</organism>
<proteinExistence type="predicted"/>
<evidence type="ECO:0000313" key="3">
    <source>
        <dbReference type="Proteomes" id="UP000241190"/>
    </source>
</evidence>
<dbReference type="InterPro" id="IPR006555">
    <property type="entry name" value="ATP-dep_Helicase_C"/>
</dbReference>
<name>A0ABX5GWR0_9GAMM</name>
<accession>A0ABX5GWR0</accession>
<sequence>MIDFSKLGGGQTYDTALPPREIFQALPKISQQKYQYPRDVQSQVWQKWFDIRNTENLVIKMNTGGGKTIVGLLTLKSCLNEKIAPAVYVVPDNYLVEQVINEADEIGIKTTKDETCPSFLSGKSILVINIHKLVNGRSKFGVGDDGIKINIGSIIIDDAHACINTVEDQFTIKINNGSEAYKELMTLFTPSLKKQNFSRYNEIVEGDYSAFLQLPFWTWQDKQEEITQILVKNRKHNDLLFSYPLMKDNLKLCNCVVHSSYIEISPHCIPISVIPSLQEAKRKIFMTATLADDTILSTHFGVDPQFISNTITPDNAGDAGDRMILMPQVINPEITDNDIKSLCKQISLNKNVVIIVPSEYRSKHWDDVVDLQLNANNIEAGIERLNREHVGLTVLINRYDGIDLPHNACRLLVLDGIPNTRRLIDKVKQGYLLSSGLHAARYIQTIEQGMGRGVRSNNDYCVVLLTGKELTSMLYVDNAKKHFSPATLKQVEMSESISEQIQGKPISELLSVMDYCFNQQTDWITFTRGNLSSLQYEKTESTNPLTLSILSAYNATNRGNISSAIDVLDTAVKCCKEKKSEGYMKQILSEYVNIQDKIESQKILHAANSLNARLLKPIDGMQYQRINEITHEQAICCSNYLQSTFIIANKAIIGVDCILDNLRFIPDSYQKFELSINTLANILGFRGQRPEEDYGKGPDNLWALGNNQYLVIECKNEATADKITKYYCNQLSGSTLWFNEQYDSNHNYTPIIVHPSVIFEYAASPAQDVRIMNEECLNKLRKNVHDFIRSIVTTNQMKDVAAIREKLTAYKLRGIDIVSNYTVSFKR</sequence>
<dbReference type="InterPro" id="IPR027417">
    <property type="entry name" value="P-loop_NTPase"/>
</dbReference>
<dbReference type="InterPro" id="IPR014001">
    <property type="entry name" value="Helicase_ATP-bd"/>
</dbReference>
<comment type="caution">
    <text evidence="2">The sequence shown here is derived from an EMBL/GenBank/DDBJ whole genome shotgun (WGS) entry which is preliminary data.</text>
</comment>
<dbReference type="Gene3D" id="3.40.50.300">
    <property type="entry name" value="P-loop containing nucleotide triphosphate hydrolases"/>
    <property type="match status" value="2"/>
</dbReference>
<dbReference type="Pfam" id="PF04851">
    <property type="entry name" value="ResIII"/>
    <property type="match status" value="1"/>
</dbReference>
<dbReference type="SUPFAM" id="SSF52540">
    <property type="entry name" value="P-loop containing nucleoside triphosphate hydrolases"/>
    <property type="match status" value="1"/>
</dbReference>
<dbReference type="SMART" id="SM00491">
    <property type="entry name" value="HELICc2"/>
    <property type="match status" value="1"/>
</dbReference>
<keyword evidence="2" id="KW-0347">Helicase</keyword>